<dbReference type="Proteomes" id="UP000316545">
    <property type="component" value="Unassembled WGS sequence"/>
</dbReference>
<gene>
    <name evidence="1" type="ORF">FBZ88_109163</name>
</gene>
<evidence type="ECO:0000313" key="1">
    <source>
        <dbReference type="EMBL" id="TWB25765.1"/>
    </source>
</evidence>
<dbReference type="Pfam" id="PF14103">
    <property type="entry name" value="DUF4276"/>
    <property type="match status" value="1"/>
</dbReference>
<sequence length="223" mass="24912">MEVIVFAEGQTEEQFIKRVVAPTLRSLGIFLKPQLLHTSRDAKGGAVTFDRLKVNARNTLRQDTNAVLTTFLDLYGLDTSFPGLDQAKRHTDPLRRAESVEVSLAAAIVQEVGCKPGRFVPHIQPYEFEGLLFSDVATLATTEPGWNGSLVKLQKIREGFQTPEHINDSFDTKPSRRLETALSPKYHKTRHGPLAAGHVTLAAMERECAHFHGWMDKLRALAR</sequence>
<organism evidence="1 2">
    <name type="scientific">Nitrospirillum amazonense</name>
    <dbReference type="NCBI Taxonomy" id="28077"/>
    <lineage>
        <taxon>Bacteria</taxon>
        <taxon>Pseudomonadati</taxon>
        <taxon>Pseudomonadota</taxon>
        <taxon>Alphaproteobacteria</taxon>
        <taxon>Rhodospirillales</taxon>
        <taxon>Azospirillaceae</taxon>
        <taxon>Nitrospirillum</taxon>
    </lineage>
</organism>
<keyword evidence="2" id="KW-1185">Reference proteome</keyword>
<dbReference type="EMBL" id="VITO01000009">
    <property type="protein sequence ID" value="TWB25765.1"/>
    <property type="molecule type" value="Genomic_DNA"/>
</dbReference>
<dbReference type="InterPro" id="IPR025455">
    <property type="entry name" value="DUF4276"/>
</dbReference>
<reference evidence="1 2" key="1">
    <citation type="submission" date="2019-06" db="EMBL/GenBank/DDBJ databases">
        <title>Genomic Encyclopedia of Type Strains, Phase IV (KMG-V): Genome sequencing to study the core and pangenomes of soil and plant-associated prokaryotes.</title>
        <authorList>
            <person name="Whitman W."/>
        </authorList>
    </citation>
    <scope>NUCLEOTIDE SEQUENCE [LARGE SCALE GENOMIC DNA]</scope>
    <source>
        <strain evidence="1 2">BR 11865</strain>
    </source>
</reference>
<comment type="caution">
    <text evidence="1">The sequence shown here is derived from an EMBL/GenBank/DDBJ whole genome shotgun (WGS) entry which is preliminary data.</text>
</comment>
<protein>
    <submittedName>
        <fullName evidence="1">Uncharacterized protein DUF4276</fullName>
    </submittedName>
</protein>
<evidence type="ECO:0000313" key="2">
    <source>
        <dbReference type="Proteomes" id="UP000316545"/>
    </source>
</evidence>
<dbReference type="RefSeq" id="WP_145618044.1">
    <property type="nucleotide sequence ID" value="NZ_VITO01000009.1"/>
</dbReference>
<accession>A0A560FVU3</accession>
<name>A0A560FVU3_9PROT</name>
<proteinExistence type="predicted"/>
<dbReference type="AlphaFoldDB" id="A0A560FVU3"/>